<keyword evidence="2 9" id="KW-0716">Sensory transduction</keyword>
<dbReference type="AlphaFoldDB" id="A0A6P8LZU3"/>
<keyword evidence="10" id="KW-1185">Reference proteome</keyword>
<comment type="subcellular location">
    <subcellularLocation>
        <location evidence="9">Cell membrane</location>
        <topology evidence="9">Multi-pass membrane protein</topology>
    </subcellularLocation>
    <subcellularLocation>
        <location evidence="1">Membrane</location>
        <topology evidence="1">Multi-pass membrane protein</topology>
    </subcellularLocation>
</comment>
<comment type="similarity">
    <text evidence="9">Belongs to the insect chemoreceptor superfamily. Heteromeric odorant receptor channel (TC 1.A.69) family.</text>
</comment>
<evidence type="ECO:0000256" key="1">
    <source>
        <dbReference type="ARBA" id="ARBA00004141"/>
    </source>
</evidence>
<comment type="caution">
    <text evidence="9">Lacks conserved residue(s) required for the propagation of feature annotation.</text>
</comment>
<dbReference type="PANTHER" id="PTHR21137">
    <property type="entry name" value="ODORANT RECEPTOR"/>
    <property type="match status" value="1"/>
</dbReference>
<evidence type="ECO:0000256" key="4">
    <source>
        <dbReference type="ARBA" id="ARBA00022725"/>
    </source>
</evidence>
<sequence length="391" mass="45295">MIDRDIDLNYMYGWNYNMLKFMGIWPEERKWNRPSSYFVLLPCIVMVCFICAPQTFNLSIIAGDSDLVIENLSTNITITISLMKTMAVWMKGKPLKFLLRCMANDWDTVTNNADREKMVNIARITKKITIRSILLANIVIVAFLPARLSSMLYNDKELFYRGYYPYNTTISPNFELTLIGQLMAALYLYAAITYTTVDTFVVLLIFHVCGQLSILRDDLRKIHSCDDKNVEIKLQQIVQKHVYINRFAETIEKSFNMMLLFQMLGCTTQLCSQTYQVLMSLGEEAIEHMILQITFLLIYVIYVMLQLLLYCYMGEKLTVESTEIANTAYNAEWYNLPPKNARWLVIIMCRARSSPLQITAGRFCCFTLVLYSQVLKTSMGYVSVLLAMKNK</sequence>
<feature type="transmembrane region" description="Helical" evidence="9">
    <location>
        <begin position="255"/>
        <end position="278"/>
    </location>
</feature>
<evidence type="ECO:0000256" key="3">
    <source>
        <dbReference type="ARBA" id="ARBA00022692"/>
    </source>
</evidence>
<feature type="transmembrane region" description="Helical" evidence="9">
    <location>
        <begin position="72"/>
        <end position="90"/>
    </location>
</feature>
<feature type="transmembrane region" description="Helical" evidence="9">
    <location>
        <begin position="290"/>
        <end position="312"/>
    </location>
</feature>
<protein>
    <recommendedName>
        <fullName evidence="9">Odorant receptor</fullName>
    </recommendedName>
</protein>
<dbReference type="InterPro" id="IPR004117">
    <property type="entry name" value="7tm6_olfct_rcpt"/>
</dbReference>
<feature type="transmembrane region" description="Helical" evidence="9">
    <location>
        <begin position="37"/>
        <end position="60"/>
    </location>
</feature>
<name>A0A6P8LZU3_BOMIM</name>
<evidence type="ECO:0000256" key="7">
    <source>
        <dbReference type="ARBA" id="ARBA00023170"/>
    </source>
</evidence>
<keyword evidence="5 9" id="KW-1133">Transmembrane helix</keyword>
<gene>
    <name evidence="11" type="primary">LOC100746311</name>
</gene>
<organism evidence="10 11">
    <name type="scientific">Bombus impatiens</name>
    <name type="common">Bumblebee</name>
    <dbReference type="NCBI Taxonomy" id="132113"/>
    <lineage>
        <taxon>Eukaryota</taxon>
        <taxon>Metazoa</taxon>
        <taxon>Ecdysozoa</taxon>
        <taxon>Arthropoda</taxon>
        <taxon>Hexapoda</taxon>
        <taxon>Insecta</taxon>
        <taxon>Pterygota</taxon>
        <taxon>Neoptera</taxon>
        <taxon>Endopterygota</taxon>
        <taxon>Hymenoptera</taxon>
        <taxon>Apocrita</taxon>
        <taxon>Aculeata</taxon>
        <taxon>Apoidea</taxon>
        <taxon>Anthophila</taxon>
        <taxon>Apidae</taxon>
        <taxon>Bombus</taxon>
        <taxon>Pyrobombus</taxon>
    </lineage>
</organism>
<feature type="transmembrane region" description="Helical" evidence="9">
    <location>
        <begin position="133"/>
        <end position="153"/>
    </location>
</feature>
<keyword evidence="8 9" id="KW-0807">Transducer</keyword>
<keyword evidence="6 9" id="KW-0472">Membrane</keyword>
<reference evidence="11" key="1">
    <citation type="submission" date="2025-08" db="UniProtKB">
        <authorList>
            <consortium name="RefSeq"/>
        </authorList>
    </citation>
    <scope>IDENTIFICATION</scope>
</reference>
<evidence type="ECO:0000256" key="9">
    <source>
        <dbReference type="RuleBase" id="RU351113"/>
    </source>
</evidence>
<evidence type="ECO:0000256" key="6">
    <source>
        <dbReference type="ARBA" id="ARBA00023136"/>
    </source>
</evidence>
<feature type="transmembrane region" description="Helical" evidence="9">
    <location>
        <begin position="186"/>
        <end position="206"/>
    </location>
</feature>
<dbReference type="RefSeq" id="XP_033178691.1">
    <property type="nucleotide sequence ID" value="XM_033322800.1"/>
</dbReference>
<keyword evidence="4 9" id="KW-0552">Olfaction</keyword>
<dbReference type="PANTHER" id="PTHR21137:SF42">
    <property type="entry name" value="ODORANT RECEPTOR 83A"/>
    <property type="match status" value="1"/>
</dbReference>
<accession>A0A6P8LZU3</accession>
<dbReference type="GO" id="GO:0004984">
    <property type="term" value="F:olfactory receptor activity"/>
    <property type="evidence" value="ECO:0007669"/>
    <property type="project" value="InterPro"/>
</dbReference>
<evidence type="ECO:0000313" key="11">
    <source>
        <dbReference type="RefSeq" id="XP_033178691.1"/>
    </source>
</evidence>
<evidence type="ECO:0000256" key="5">
    <source>
        <dbReference type="ARBA" id="ARBA00022989"/>
    </source>
</evidence>
<dbReference type="Pfam" id="PF02949">
    <property type="entry name" value="7tm_6"/>
    <property type="match status" value="1"/>
</dbReference>
<proteinExistence type="inferred from homology"/>
<evidence type="ECO:0000313" key="10">
    <source>
        <dbReference type="Proteomes" id="UP000515180"/>
    </source>
</evidence>
<keyword evidence="7 9" id="KW-0675">Receptor</keyword>
<dbReference type="GO" id="GO:0005549">
    <property type="term" value="F:odorant binding"/>
    <property type="evidence" value="ECO:0007669"/>
    <property type="project" value="InterPro"/>
</dbReference>
<keyword evidence="3 9" id="KW-0812">Transmembrane</keyword>
<evidence type="ECO:0000256" key="8">
    <source>
        <dbReference type="ARBA" id="ARBA00023224"/>
    </source>
</evidence>
<evidence type="ECO:0000256" key="2">
    <source>
        <dbReference type="ARBA" id="ARBA00022606"/>
    </source>
</evidence>
<dbReference type="Proteomes" id="UP000515180">
    <property type="component" value="Unplaced"/>
</dbReference>
<dbReference type="GO" id="GO:0005886">
    <property type="term" value="C:plasma membrane"/>
    <property type="evidence" value="ECO:0007669"/>
    <property type="project" value="UniProtKB-SubCell"/>
</dbReference>
<dbReference type="GeneID" id="100746311"/>
<dbReference type="GO" id="GO:0007165">
    <property type="term" value="P:signal transduction"/>
    <property type="evidence" value="ECO:0007669"/>
    <property type="project" value="UniProtKB-KW"/>
</dbReference>
<dbReference type="OrthoDB" id="6617147at2759"/>